<dbReference type="InterPro" id="IPR055446">
    <property type="entry name" value="RecD2_N_OB"/>
</dbReference>
<dbReference type="PANTHER" id="PTHR43788:SF6">
    <property type="entry name" value="DNA HELICASE B"/>
    <property type="match status" value="1"/>
</dbReference>
<sequence length="766" mass="84035">MSATSADAITPAVNQVSGVLTSVQIYNGRWGRGYVRLDDDAYLTVTGEALNGLSEGNRYRFDGKVVVHAKFGTQFECRAAVIEIPLSEDALVRHLKKNFKGVGEATAKKLVASYGGNLAALRDTLVSNPYSLDFSAVTRRKVAVQGGEDLKGLIYRDLSTRIGITGVKDSILRKLAEWLVPQVEEAADPVAAAWAQFSADPYQAIQYLDGYGFAAADQIALRSIGFPRFHEFRMAALATHALREGCEQNGHTFLTLDNVFERISAVDTDVSPEKAMAAAEARSEPIIVEEGRYYPRHLWHAEKALAANLATRALQMGEPIVRMAEDRLFHEIAMAEKMLSQPEKPFKLDESQHRAVVGILTSTHRVHTLTAGPGCGKTALMEILVHVVRDKKILFCAPTGKAAKVLSSRVKRFNLSASTIHLMLGVTVEGFQYNEENPLDADIIIADESSMDDLMLARALMDAVPYNAHIIFLGDTDQLPSVGPGQVLANLLQMPLNHHRLSVTHRNDGGILDVVRQAGSGWVDCVNRPDVTFSHGLPAPDDVGITRVVNAYVNAINRCGISRVGLLMPRRKGDIHTPGWNTTYLNELLRVKLNPDGARVVGTTLRLGDRIIIRKNLLLEQGEDKDGKKVVEQVVNGDTGFIRECHVDQTGTSVAHLYLELDDGRSIKFPGKELEAIGLAYAMTVHAAQGSEYDVVIFVCTNGSPTFVHRGIVYTAFSRAKVKLLVLGEDNVIRQIVKRDIPQRNSMLVERMRAAMRRIQKAGGVA</sequence>
<evidence type="ECO:0000256" key="2">
    <source>
        <dbReference type="ARBA" id="ARBA00022840"/>
    </source>
</evidence>
<dbReference type="RefSeq" id="WP_163967273.1">
    <property type="nucleotide sequence ID" value="NZ_JAAIVB010000069.1"/>
</dbReference>
<dbReference type="CDD" id="cd17933">
    <property type="entry name" value="DEXSc_RecD-like"/>
    <property type="match status" value="1"/>
</dbReference>
<dbReference type="Proteomes" id="UP000482155">
    <property type="component" value="Unassembled WGS sequence"/>
</dbReference>
<keyword evidence="7" id="KW-1185">Reference proteome</keyword>
<evidence type="ECO:0000313" key="6">
    <source>
        <dbReference type="EMBL" id="NEX63423.1"/>
    </source>
</evidence>
<dbReference type="CDD" id="cd18809">
    <property type="entry name" value="SF1_C_RecD"/>
    <property type="match status" value="1"/>
</dbReference>
<dbReference type="AlphaFoldDB" id="A0A6B3SRQ1"/>
<dbReference type="InterPro" id="IPR050534">
    <property type="entry name" value="Coronavir_polyprotein_1ab"/>
</dbReference>
<dbReference type="Pfam" id="PF13245">
    <property type="entry name" value="AAA_19"/>
    <property type="match status" value="1"/>
</dbReference>
<evidence type="ECO:0000259" key="5">
    <source>
        <dbReference type="Pfam" id="PF23139"/>
    </source>
</evidence>
<dbReference type="Pfam" id="PF23139">
    <property type="entry name" value="OB_YrrC"/>
    <property type="match status" value="1"/>
</dbReference>
<dbReference type="PANTHER" id="PTHR43788">
    <property type="entry name" value="DNA2/NAM7 HELICASE FAMILY MEMBER"/>
    <property type="match status" value="1"/>
</dbReference>
<gene>
    <name evidence="6" type="ORF">G3574_20285</name>
</gene>
<feature type="domain" description="ATP-dependent RecD2 DNA helicase OB-fold" evidence="5">
    <location>
        <begin position="39"/>
        <end position="85"/>
    </location>
</feature>
<dbReference type="EMBL" id="JAAIVB010000069">
    <property type="protein sequence ID" value="NEX63423.1"/>
    <property type="molecule type" value="Genomic_DNA"/>
</dbReference>
<dbReference type="Gene3D" id="2.30.30.940">
    <property type="match status" value="1"/>
</dbReference>
<name>A0A6B3SRQ1_9BURK</name>
<dbReference type="InterPro" id="IPR027785">
    <property type="entry name" value="UvrD-like_helicase_C"/>
</dbReference>
<dbReference type="Pfam" id="PF14490">
    <property type="entry name" value="HHH_RecD2"/>
    <property type="match status" value="1"/>
</dbReference>
<dbReference type="Gene3D" id="1.10.10.2220">
    <property type="match status" value="1"/>
</dbReference>
<dbReference type="GO" id="GO:0006310">
    <property type="term" value="P:DNA recombination"/>
    <property type="evidence" value="ECO:0007669"/>
    <property type="project" value="TreeGrafter"/>
</dbReference>
<organism evidence="6 7">
    <name type="scientific">Noviherbaspirillum galbum</name>
    <dbReference type="NCBI Taxonomy" id="2709383"/>
    <lineage>
        <taxon>Bacteria</taxon>
        <taxon>Pseudomonadati</taxon>
        <taxon>Pseudomonadota</taxon>
        <taxon>Betaproteobacteria</taxon>
        <taxon>Burkholderiales</taxon>
        <taxon>Oxalobacteraceae</taxon>
        <taxon>Noviherbaspirillum</taxon>
    </lineage>
</organism>
<dbReference type="GO" id="GO:0005524">
    <property type="term" value="F:ATP binding"/>
    <property type="evidence" value="ECO:0007669"/>
    <property type="project" value="UniProtKB-KW"/>
</dbReference>
<reference evidence="6 7" key="1">
    <citation type="submission" date="2020-02" db="EMBL/GenBank/DDBJ databases">
        <authorList>
            <person name="Kim M.K."/>
        </authorList>
    </citation>
    <scope>NUCLEOTIDE SEQUENCE [LARGE SCALE GENOMIC DNA]</scope>
    <source>
        <strain evidence="6 7">17J57-3</strain>
    </source>
</reference>
<feature type="domain" description="ATP-dependent RecD2 DNA helicase-like helix-hairpin-helix" evidence="4">
    <location>
        <begin position="193"/>
        <end position="253"/>
    </location>
</feature>
<dbReference type="GO" id="GO:0009338">
    <property type="term" value="C:exodeoxyribonuclease V complex"/>
    <property type="evidence" value="ECO:0007669"/>
    <property type="project" value="TreeGrafter"/>
</dbReference>
<feature type="domain" description="UvrD-like helicase C-terminal" evidence="3">
    <location>
        <begin position="679"/>
        <end position="726"/>
    </location>
</feature>
<evidence type="ECO:0000313" key="7">
    <source>
        <dbReference type="Proteomes" id="UP000482155"/>
    </source>
</evidence>
<dbReference type="InterPro" id="IPR029493">
    <property type="entry name" value="RecD2-like_HHH"/>
</dbReference>
<protein>
    <submittedName>
        <fullName evidence="6">AAA family ATPase</fullName>
    </submittedName>
</protein>
<dbReference type="SUPFAM" id="SSF52540">
    <property type="entry name" value="P-loop containing nucleoside triphosphate hydrolases"/>
    <property type="match status" value="1"/>
</dbReference>
<comment type="caution">
    <text evidence="6">The sequence shown here is derived from an EMBL/GenBank/DDBJ whole genome shotgun (WGS) entry which is preliminary data.</text>
</comment>
<evidence type="ECO:0000256" key="1">
    <source>
        <dbReference type="ARBA" id="ARBA00022741"/>
    </source>
</evidence>
<keyword evidence="2" id="KW-0067">ATP-binding</keyword>
<proteinExistence type="predicted"/>
<dbReference type="InterPro" id="IPR027417">
    <property type="entry name" value="P-loop_NTPase"/>
</dbReference>
<accession>A0A6B3SRQ1</accession>
<evidence type="ECO:0000259" key="4">
    <source>
        <dbReference type="Pfam" id="PF14490"/>
    </source>
</evidence>
<keyword evidence="1" id="KW-0547">Nucleotide-binding</keyword>
<dbReference type="Pfam" id="PF13538">
    <property type="entry name" value="UvrD_C_2"/>
    <property type="match status" value="1"/>
</dbReference>
<evidence type="ECO:0000259" key="3">
    <source>
        <dbReference type="Pfam" id="PF13538"/>
    </source>
</evidence>
<dbReference type="Gene3D" id="3.40.50.300">
    <property type="entry name" value="P-loop containing nucleotide triphosphate hydrolases"/>
    <property type="match status" value="2"/>
</dbReference>
<dbReference type="GO" id="GO:0017116">
    <property type="term" value="F:single-stranded DNA helicase activity"/>
    <property type="evidence" value="ECO:0007669"/>
    <property type="project" value="TreeGrafter"/>
</dbReference>